<dbReference type="GO" id="GO:0004519">
    <property type="term" value="F:endonuclease activity"/>
    <property type="evidence" value="ECO:0007669"/>
    <property type="project" value="UniProtKB-KW"/>
</dbReference>
<reference evidence="2 3" key="1">
    <citation type="submission" date="2018-06" db="EMBL/GenBank/DDBJ databases">
        <title>Genomic Encyclopedia of Archaeal and Bacterial Type Strains, Phase II (KMG-II): from individual species to whole genera.</title>
        <authorList>
            <person name="Goeker M."/>
        </authorList>
    </citation>
    <scope>NUCLEOTIDE SEQUENCE [LARGE SCALE GENOMIC DNA]</scope>
    <source>
        <strain evidence="2 3">DSM 14825</strain>
    </source>
</reference>
<sequence length="145" mass="16772">MKNTYEQGEAFETLSYNLVQEALNNFKFGLLPSCCKVFKKQPYYSATREKNIVFDISLEVWPEGAERRTLLYLIECKDYRTHKVPIDDVEEFWAKASQVSDMGVKPVMITTSTFQRGAYIFAKNKGIMLIEVDEKLNTNPINLLL</sequence>
<keyword evidence="2" id="KW-0378">Hydrolase</keyword>
<name>A0A327SBU0_9SPHI</name>
<evidence type="ECO:0000313" key="2">
    <source>
        <dbReference type="EMBL" id="RAJ26401.1"/>
    </source>
</evidence>
<gene>
    <name evidence="2" type="ORF">LY11_03845</name>
</gene>
<dbReference type="InterPro" id="IPR007560">
    <property type="entry name" value="Restrct_endonuc_IV_Mrr"/>
</dbReference>
<accession>A0A327SBU0</accession>
<comment type="caution">
    <text evidence="2">The sequence shown here is derived from an EMBL/GenBank/DDBJ whole genome shotgun (WGS) entry which is preliminary data.</text>
</comment>
<dbReference type="Gene3D" id="3.40.1350.10">
    <property type="match status" value="1"/>
</dbReference>
<dbReference type="AlphaFoldDB" id="A0A327SBU0"/>
<keyword evidence="2" id="KW-0255">Endonuclease</keyword>
<keyword evidence="2" id="KW-0540">Nuclease</keyword>
<feature type="domain" description="Restriction endonuclease type IV Mrr" evidence="1">
    <location>
        <begin position="68"/>
        <end position="134"/>
    </location>
</feature>
<dbReference type="EMBL" id="QLLR01000023">
    <property type="protein sequence ID" value="RAJ26401.1"/>
    <property type="molecule type" value="Genomic_DNA"/>
</dbReference>
<evidence type="ECO:0000313" key="3">
    <source>
        <dbReference type="Proteomes" id="UP000249754"/>
    </source>
</evidence>
<dbReference type="InterPro" id="IPR011335">
    <property type="entry name" value="Restrct_endonuc-II-like"/>
</dbReference>
<proteinExistence type="predicted"/>
<dbReference type="GO" id="GO:0009307">
    <property type="term" value="P:DNA restriction-modification system"/>
    <property type="evidence" value="ECO:0007669"/>
    <property type="project" value="InterPro"/>
</dbReference>
<dbReference type="SUPFAM" id="SSF52980">
    <property type="entry name" value="Restriction endonuclease-like"/>
    <property type="match status" value="1"/>
</dbReference>
<dbReference type="InterPro" id="IPR011856">
    <property type="entry name" value="tRNA_endonuc-like_dom_sf"/>
</dbReference>
<organism evidence="2 3">
    <name type="scientific">Pedobacter cryoconitis</name>
    <dbReference type="NCBI Taxonomy" id="188932"/>
    <lineage>
        <taxon>Bacteria</taxon>
        <taxon>Pseudomonadati</taxon>
        <taxon>Bacteroidota</taxon>
        <taxon>Sphingobacteriia</taxon>
        <taxon>Sphingobacteriales</taxon>
        <taxon>Sphingobacteriaceae</taxon>
        <taxon>Pedobacter</taxon>
    </lineage>
</organism>
<evidence type="ECO:0000259" key="1">
    <source>
        <dbReference type="Pfam" id="PF04471"/>
    </source>
</evidence>
<dbReference type="Proteomes" id="UP000249754">
    <property type="component" value="Unassembled WGS sequence"/>
</dbReference>
<dbReference type="Pfam" id="PF04471">
    <property type="entry name" value="Mrr_cat"/>
    <property type="match status" value="1"/>
</dbReference>
<dbReference type="OrthoDB" id="9794834at2"/>
<protein>
    <submittedName>
        <fullName evidence="2">Restriction endonuclease</fullName>
    </submittedName>
</protein>
<dbReference type="RefSeq" id="WP_111635237.1">
    <property type="nucleotide sequence ID" value="NZ_QLLR01000023.1"/>
</dbReference>
<dbReference type="GO" id="GO:0003677">
    <property type="term" value="F:DNA binding"/>
    <property type="evidence" value="ECO:0007669"/>
    <property type="project" value="InterPro"/>
</dbReference>